<dbReference type="SUPFAM" id="SSF116734">
    <property type="entry name" value="DNA methylase specificity domain"/>
    <property type="match status" value="1"/>
</dbReference>
<dbReference type="AlphaFoldDB" id="A0A486SF59"/>
<keyword evidence="3" id="KW-0238">DNA-binding</keyword>
<evidence type="ECO:0000313" key="5">
    <source>
        <dbReference type="EMBL" id="VGM12011.1"/>
    </source>
</evidence>
<comment type="similarity">
    <text evidence="1">Belongs to the type-I restriction system S methylase family.</text>
</comment>
<evidence type="ECO:0000259" key="4">
    <source>
        <dbReference type="Pfam" id="PF01420"/>
    </source>
</evidence>
<dbReference type="EMBL" id="CAAHCY010000005">
    <property type="protein sequence ID" value="VGM12011.1"/>
    <property type="molecule type" value="Genomic_DNA"/>
</dbReference>
<dbReference type="GO" id="GO:0009307">
    <property type="term" value="P:DNA restriction-modification system"/>
    <property type="evidence" value="ECO:0007669"/>
    <property type="project" value="UniProtKB-KW"/>
</dbReference>
<accession>A0A486SF59</accession>
<organism evidence="5">
    <name type="scientific">Klebsiella pneumoniae</name>
    <dbReference type="NCBI Taxonomy" id="573"/>
    <lineage>
        <taxon>Bacteria</taxon>
        <taxon>Pseudomonadati</taxon>
        <taxon>Pseudomonadota</taxon>
        <taxon>Gammaproteobacteria</taxon>
        <taxon>Enterobacterales</taxon>
        <taxon>Enterobacteriaceae</taxon>
        <taxon>Klebsiella/Raoultella group</taxon>
        <taxon>Klebsiella</taxon>
        <taxon>Klebsiella pneumoniae complex</taxon>
    </lineage>
</organism>
<name>A0A486SF59_KLEPN</name>
<gene>
    <name evidence="5" type="ORF">SAMEA4873555_03285</name>
</gene>
<reference evidence="5" key="1">
    <citation type="submission" date="2019-03" db="EMBL/GenBank/DDBJ databases">
        <authorList>
            <consortium name="Pathogen Informatics"/>
        </authorList>
    </citation>
    <scope>NUCLEOTIDE SEQUENCE</scope>
    <source>
        <strain evidence="5">5012STDY7626354</strain>
    </source>
</reference>
<protein>
    <submittedName>
        <fullName evidence="5">Type I restriction modification DNA specificity domain</fullName>
    </submittedName>
</protein>
<proteinExistence type="inferred from homology"/>
<feature type="domain" description="Type I restriction modification DNA specificity" evidence="4">
    <location>
        <begin position="12"/>
        <end position="165"/>
    </location>
</feature>
<dbReference type="InterPro" id="IPR000055">
    <property type="entry name" value="Restrct_endonuc_typeI_TRD"/>
</dbReference>
<dbReference type="InterPro" id="IPR044946">
    <property type="entry name" value="Restrct_endonuc_typeI_TRD_sf"/>
</dbReference>
<dbReference type="InterPro" id="IPR052021">
    <property type="entry name" value="Type-I_RS_S_subunit"/>
</dbReference>
<dbReference type="GO" id="GO:0003677">
    <property type="term" value="F:DNA binding"/>
    <property type="evidence" value="ECO:0007669"/>
    <property type="project" value="UniProtKB-KW"/>
</dbReference>
<evidence type="ECO:0000256" key="2">
    <source>
        <dbReference type="ARBA" id="ARBA00022747"/>
    </source>
</evidence>
<dbReference type="Gene3D" id="3.90.220.20">
    <property type="entry name" value="DNA methylase specificity domains"/>
    <property type="match status" value="1"/>
</dbReference>
<dbReference type="PANTHER" id="PTHR30408:SF12">
    <property type="entry name" value="TYPE I RESTRICTION ENZYME MJAVIII SPECIFICITY SUBUNIT"/>
    <property type="match status" value="1"/>
</dbReference>
<dbReference type="CDD" id="cd16961">
    <property type="entry name" value="RMtype1_S_TRD-CR_like"/>
    <property type="match status" value="1"/>
</dbReference>
<evidence type="ECO:0000256" key="1">
    <source>
        <dbReference type="ARBA" id="ARBA00010923"/>
    </source>
</evidence>
<evidence type="ECO:0000256" key="3">
    <source>
        <dbReference type="ARBA" id="ARBA00023125"/>
    </source>
</evidence>
<sequence length="198" mass="22553">MNQGGRMPTPLKKLGQIAGIRSGHTLRGAITPDPEGDVRLLQIKDLEQDWQFNDKALPTVVWEQRIAPPFLEQGEIVVAARGNRNLAVVYRGQVPVVATSQFLIVSLKRKESEIAPEYLCWLLNHPMIQQWFHRSGTNIQLITKSALLDVAIPLPPIETQLQLIELQRIWQKEGELINKLQENRHQLELGILQKLLKD</sequence>
<dbReference type="Pfam" id="PF01420">
    <property type="entry name" value="Methylase_S"/>
    <property type="match status" value="1"/>
</dbReference>
<keyword evidence="2" id="KW-0680">Restriction system</keyword>
<dbReference type="PANTHER" id="PTHR30408">
    <property type="entry name" value="TYPE-1 RESTRICTION ENZYME ECOKI SPECIFICITY PROTEIN"/>
    <property type="match status" value="1"/>
</dbReference>